<dbReference type="Gene3D" id="3.40.50.970">
    <property type="match status" value="1"/>
</dbReference>
<dbReference type="RefSeq" id="WP_147043934.1">
    <property type="nucleotide sequence ID" value="NZ_BAABIR010000001.1"/>
</dbReference>
<dbReference type="SUPFAM" id="SSF52922">
    <property type="entry name" value="TK C-terminal domain-like"/>
    <property type="match status" value="1"/>
</dbReference>
<dbReference type="EMBL" id="VOQQ01000001">
    <property type="protein sequence ID" value="TXC64511.1"/>
    <property type="molecule type" value="Genomic_DNA"/>
</dbReference>
<evidence type="ECO:0000259" key="3">
    <source>
        <dbReference type="Pfam" id="PF01855"/>
    </source>
</evidence>
<dbReference type="GO" id="GO:0016903">
    <property type="term" value="F:oxidoreductase activity, acting on the aldehyde or oxo group of donors"/>
    <property type="evidence" value="ECO:0007669"/>
    <property type="project" value="InterPro"/>
</dbReference>
<keyword evidence="6" id="KW-1185">Reference proteome</keyword>
<feature type="domain" description="Pyruvate/ketoisovalerate oxidoreductase catalytic" evidence="2">
    <location>
        <begin position="31"/>
        <end position="219"/>
    </location>
</feature>
<dbReference type="FunFam" id="3.40.50.970:FF:000022">
    <property type="entry name" value="2-oxoglutarate ferredoxin oxidoreductase alpha subunit"/>
    <property type="match status" value="1"/>
</dbReference>
<dbReference type="Proteomes" id="UP000321249">
    <property type="component" value="Unassembled WGS sequence"/>
</dbReference>
<dbReference type="SUPFAM" id="SSF53323">
    <property type="entry name" value="Pyruvate-ferredoxin oxidoreductase, PFOR, domain III"/>
    <property type="match status" value="1"/>
</dbReference>
<dbReference type="InterPro" id="IPR019752">
    <property type="entry name" value="Pyrv/ketoisovalerate_OxRed_cat"/>
</dbReference>
<dbReference type="Gene3D" id="3.40.50.920">
    <property type="match status" value="1"/>
</dbReference>
<dbReference type="InterPro" id="IPR029061">
    <property type="entry name" value="THDP-binding"/>
</dbReference>
<evidence type="ECO:0000313" key="5">
    <source>
        <dbReference type="EMBL" id="TXC64511.1"/>
    </source>
</evidence>
<dbReference type="PANTHER" id="PTHR32154:SF20">
    <property type="entry name" value="2-OXOGLUTARATE OXIDOREDUCTASE SUBUNIT KORA"/>
    <property type="match status" value="1"/>
</dbReference>
<comment type="caution">
    <text evidence="5">The sequence shown here is derived from an EMBL/GenBank/DDBJ whole genome shotgun (WGS) entry which is preliminary data.</text>
</comment>
<dbReference type="SUPFAM" id="SSF52518">
    <property type="entry name" value="Thiamin diphosphate-binding fold (THDP-binding)"/>
    <property type="match status" value="1"/>
</dbReference>
<organism evidence="5 6">
    <name type="scientific">Allosphingosinicella ginsenosidimutans</name>
    <dbReference type="NCBI Taxonomy" id="1176539"/>
    <lineage>
        <taxon>Bacteria</taxon>
        <taxon>Pseudomonadati</taxon>
        <taxon>Pseudomonadota</taxon>
        <taxon>Alphaproteobacteria</taxon>
        <taxon>Sphingomonadales</taxon>
        <taxon>Sphingomonadaceae</taxon>
        <taxon>Allosphingosinicella</taxon>
    </lineage>
</organism>
<dbReference type="NCBIfam" id="TIGR03710">
    <property type="entry name" value="OAFO_sf"/>
    <property type="match status" value="1"/>
</dbReference>
<dbReference type="Pfam" id="PF01855">
    <property type="entry name" value="POR_N"/>
    <property type="match status" value="1"/>
</dbReference>
<reference evidence="5 6" key="1">
    <citation type="journal article" date="2015" name="J. Microbiol.">
        <title>Sphingosinicella ginsenosidimutans sp. nov., with ginsenoside converting activity.</title>
        <authorList>
            <person name="Kim J.K."/>
            <person name="Kang M.S."/>
            <person name="Park S.C."/>
            <person name="Kim K.M."/>
            <person name="Choi K."/>
            <person name="Yoon M.H."/>
            <person name="Im W.T."/>
        </authorList>
    </citation>
    <scope>NUCLEOTIDE SEQUENCE [LARGE SCALE GENOMIC DNA]</scope>
    <source>
        <strain evidence="5 6">BS-11</strain>
    </source>
</reference>
<dbReference type="AlphaFoldDB" id="A0A5C6TX50"/>
<feature type="domain" description="Pyruvate:ferredoxin oxidoreductase core" evidence="4">
    <location>
        <begin position="526"/>
        <end position="595"/>
    </location>
</feature>
<evidence type="ECO:0000259" key="2">
    <source>
        <dbReference type="Pfam" id="PF01558"/>
    </source>
</evidence>
<evidence type="ECO:0000256" key="1">
    <source>
        <dbReference type="ARBA" id="ARBA00023002"/>
    </source>
</evidence>
<protein>
    <submittedName>
        <fullName evidence="5">2-oxoacid:acceptor oxidoreductase subunit alpha</fullName>
    </submittedName>
</protein>
<sequence>MATARHFVTPEESRSTESPEAVVVRFAGDSGDGMQLTGGQFTLSTALAGNDLSTFPDFPAEIRAPQGTTFGVSAFQINFGSAAIDTAGDAPDVLVAMNPAALKVNVDQLKPGGLVIADEGEFSTRNLAKAGYEANPLDDDTLARWQVMRLNISQLTLDAVKPFGLGNKEALRCKNMWTLGLALWMFDRDRQPIVDWLRTKFAKAPELAEANIAALNAGHAYGETAELSGQFAQHHIAAAPVAPGLYRTVTGAEAISLGLVAGARLAGLPMFFGGYPITPASAILHHLSRLKEYGVTTFQAEDEIAAIAASIGASFAGSLGVTSSSGPGIALKGEAMGLAIMTELPLVIVNSQRGGPSTGLPTKTEQSDLYQAVYGRNGDAPMPVVAARSPADAFDCAIEAVRIAVQYMTPVMLLTDGYIANAAEPWRVPDMAGYAAFPVAFHTSVPAEGEAVNPYARDEKLARVWIKPGTPGLMHRIGGIEKNVDTGHIDYAPPNHQAMTDIRAAKVLGVADSIPEIAPCLGEAGARLAVVGWGSTYGPIHQAVRRARGRGTDVAHVHLRHIWPLPKNLGDLLRSYGRIIVPEMNNGQLKTLLRDQYLVDARPVNKVSGQPFKIAEIEAAIEAALG</sequence>
<dbReference type="InterPro" id="IPR002880">
    <property type="entry name" value="Pyrv_Fd/Flavodoxin_OxRdtase_N"/>
</dbReference>
<dbReference type="InterPro" id="IPR022367">
    <property type="entry name" value="2-oxoacid/accept_OxRdtase_asu"/>
</dbReference>
<dbReference type="InterPro" id="IPR033412">
    <property type="entry name" value="PFOR_II"/>
</dbReference>
<accession>A0A5C6TX50</accession>
<evidence type="ECO:0000313" key="6">
    <source>
        <dbReference type="Proteomes" id="UP000321249"/>
    </source>
</evidence>
<dbReference type="Pfam" id="PF17147">
    <property type="entry name" value="PFOR_II"/>
    <property type="match status" value="1"/>
</dbReference>
<evidence type="ECO:0000259" key="4">
    <source>
        <dbReference type="Pfam" id="PF17147"/>
    </source>
</evidence>
<keyword evidence="1" id="KW-0560">Oxidoreductase</keyword>
<dbReference type="InterPro" id="IPR002869">
    <property type="entry name" value="Pyrv_flavodox_OxRed_cen"/>
</dbReference>
<proteinExistence type="predicted"/>
<feature type="domain" description="Pyruvate flavodoxin/ferredoxin oxidoreductase pyrimidine binding" evidence="3">
    <location>
        <begin position="267"/>
        <end position="432"/>
    </location>
</feature>
<dbReference type="PANTHER" id="PTHR32154">
    <property type="entry name" value="PYRUVATE-FLAVODOXIN OXIDOREDUCTASE-RELATED"/>
    <property type="match status" value="1"/>
</dbReference>
<dbReference type="GO" id="GO:0006979">
    <property type="term" value="P:response to oxidative stress"/>
    <property type="evidence" value="ECO:0007669"/>
    <property type="project" value="TreeGrafter"/>
</dbReference>
<dbReference type="Pfam" id="PF01558">
    <property type="entry name" value="POR"/>
    <property type="match status" value="1"/>
</dbReference>
<dbReference type="CDD" id="cd07034">
    <property type="entry name" value="TPP_PYR_PFOR_IOR-alpha_like"/>
    <property type="match status" value="1"/>
</dbReference>
<dbReference type="InterPro" id="IPR050722">
    <property type="entry name" value="Pyruvate:ferred/Flavod_OxRd"/>
</dbReference>
<gene>
    <name evidence="5" type="ORF">FRZ32_13120</name>
</gene>
<name>A0A5C6TX50_9SPHN</name>
<dbReference type="InterPro" id="IPR009014">
    <property type="entry name" value="Transketo_C/PFOR_II"/>
</dbReference>
<dbReference type="Gene3D" id="3.40.920.10">
    <property type="entry name" value="Pyruvate-ferredoxin oxidoreductase, PFOR, domain III"/>
    <property type="match status" value="1"/>
</dbReference>
<dbReference type="OrthoDB" id="9794954at2"/>